<evidence type="ECO:0000313" key="1">
    <source>
        <dbReference type="EMBL" id="PKY38128.1"/>
    </source>
</evidence>
<accession>A0A2I1FUQ3</accession>
<protein>
    <submittedName>
        <fullName evidence="1">Uncharacterized protein</fullName>
    </submittedName>
</protein>
<dbReference type="AlphaFoldDB" id="A0A2I1FUQ3"/>
<organism evidence="1 2">
    <name type="scientific">Rhizophagus irregularis</name>
    <dbReference type="NCBI Taxonomy" id="588596"/>
    <lineage>
        <taxon>Eukaryota</taxon>
        <taxon>Fungi</taxon>
        <taxon>Fungi incertae sedis</taxon>
        <taxon>Mucoromycota</taxon>
        <taxon>Glomeromycotina</taxon>
        <taxon>Glomeromycetes</taxon>
        <taxon>Glomerales</taxon>
        <taxon>Glomeraceae</taxon>
        <taxon>Rhizophagus</taxon>
    </lineage>
</organism>
<gene>
    <name evidence="1" type="ORF">RhiirA4_537024</name>
</gene>
<comment type="caution">
    <text evidence="1">The sequence shown here is derived from an EMBL/GenBank/DDBJ whole genome shotgun (WGS) entry which is preliminary data.</text>
</comment>
<dbReference type="VEuPathDB" id="FungiDB:FUN_013276"/>
<evidence type="ECO:0000313" key="2">
    <source>
        <dbReference type="Proteomes" id="UP000234323"/>
    </source>
</evidence>
<dbReference type="VEuPathDB" id="FungiDB:RhiirA1_452032"/>
<sequence length="209" mass="24589">MLEKQVKYMMHFIGANGDRHYFDYAFCETEKDREVPKIPNVPIGINIQIQSIKTTISDKDDFLYVKKAGRTIYLTEGLALRVFDLDNQVFSEYGIRVPQYSMMGEVCFAGHLTHKSLHYIMLIDLTRMKRPTYITVDKRSWRASIRQPVQPDLASFFGDIMNEYEKVINDIDELRLKFYEMWGKYCDKVIYSDEKDVFLDDSNCGTRIL</sequence>
<proteinExistence type="predicted"/>
<name>A0A2I1FUQ3_9GLOM</name>
<dbReference type="EMBL" id="LLXI01000019">
    <property type="protein sequence ID" value="PKY38128.1"/>
    <property type="molecule type" value="Genomic_DNA"/>
</dbReference>
<dbReference type="VEuPathDB" id="FungiDB:RhiirFUN_020193"/>
<dbReference type="Proteomes" id="UP000234323">
    <property type="component" value="Unassembled WGS sequence"/>
</dbReference>
<keyword evidence="2" id="KW-1185">Reference proteome</keyword>
<reference evidence="1 2" key="1">
    <citation type="submission" date="2015-10" db="EMBL/GenBank/DDBJ databases">
        <title>Genome analyses suggest a sexual origin of heterokaryosis in a supposedly ancient asexual fungus.</title>
        <authorList>
            <person name="Ropars J."/>
            <person name="Sedzielewska K."/>
            <person name="Noel J."/>
            <person name="Charron P."/>
            <person name="Farinelli L."/>
            <person name="Marton T."/>
            <person name="Kruger M."/>
            <person name="Pelin A."/>
            <person name="Brachmann A."/>
            <person name="Corradi N."/>
        </authorList>
    </citation>
    <scope>NUCLEOTIDE SEQUENCE [LARGE SCALE GENOMIC DNA]</scope>
    <source>
        <strain evidence="1 2">A4</strain>
    </source>
</reference>